<evidence type="ECO:0000256" key="1">
    <source>
        <dbReference type="SAM" id="SignalP"/>
    </source>
</evidence>
<evidence type="ECO:0000313" key="3">
    <source>
        <dbReference type="Proteomes" id="UP001515480"/>
    </source>
</evidence>
<comment type="caution">
    <text evidence="2">The sequence shown here is derived from an EMBL/GenBank/DDBJ whole genome shotgun (WGS) entry which is preliminary data.</text>
</comment>
<accession>A0AB34JWR1</accession>
<organism evidence="2 3">
    <name type="scientific">Prymnesium parvum</name>
    <name type="common">Toxic golden alga</name>
    <dbReference type="NCBI Taxonomy" id="97485"/>
    <lineage>
        <taxon>Eukaryota</taxon>
        <taxon>Haptista</taxon>
        <taxon>Haptophyta</taxon>
        <taxon>Prymnesiophyceae</taxon>
        <taxon>Prymnesiales</taxon>
        <taxon>Prymnesiaceae</taxon>
        <taxon>Prymnesium</taxon>
    </lineage>
</organism>
<evidence type="ECO:0000313" key="2">
    <source>
        <dbReference type="EMBL" id="KAL1526350.1"/>
    </source>
</evidence>
<dbReference type="AlphaFoldDB" id="A0AB34JWR1"/>
<feature type="chain" id="PRO_5044296212" evidence="1">
    <location>
        <begin position="20"/>
        <end position="413"/>
    </location>
</feature>
<gene>
    <name evidence="2" type="ORF">AB1Y20_015064</name>
</gene>
<protein>
    <submittedName>
        <fullName evidence="2">Uncharacterized protein</fullName>
    </submittedName>
</protein>
<name>A0AB34JWR1_PRYPA</name>
<dbReference type="Proteomes" id="UP001515480">
    <property type="component" value="Unassembled WGS sequence"/>
</dbReference>
<keyword evidence="1" id="KW-0732">Signal</keyword>
<keyword evidence="3" id="KW-1185">Reference proteome</keyword>
<sequence>MRRLLLPLTLATLARPSHAAWTASAAVRPRRAAARLLSSAPAASISTPTTTLEQEAALAYGSALSLAWRADTEMLRSLLLNDVDVATPLWKTRSRDEYEEALLEVAGFFGARATPVLTTLSQAAQADGGVRLSWQLSVEWPNVWRSRINIVGTTVLSFSPAGVEGALPLVRSVRETWHQAPWEAFVKQVLPKARDLCTLWCSPTAEEIAQPVLQRGDGFELRRLPPMLVVQVETIESGELLYQEQAVVAPPCAYTGEVKRVEWYSTVSPGILERSLCKIDFPGGVTQIGQRRRWIMPLPARFGPDPSGLPHPDARVEDQPLPAGVVEQSAVQYVSRPSMTIAAGVFKAAEDLTRKLEALGRRVVKKQGKPVIIQMCYDLKYGYNSKKQLSMAIWLSVPKFLERNEVAVVVEDE</sequence>
<proteinExistence type="predicted"/>
<dbReference type="EMBL" id="JBGBPQ010000003">
    <property type="protein sequence ID" value="KAL1526350.1"/>
    <property type="molecule type" value="Genomic_DNA"/>
</dbReference>
<reference evidence="2 3" key="1">
    <citation type="journal article" date="2024" name="Science">
        <title>Giant polyketide synthase enzymes in the biosynthesis of giant marine polyether toxins.</title>
        <authorList>
            <person name="Fallon T.R."/>
            <person name="Shende V.V."/>
            <person name="Wierzbicki I.H."/>
            <person name="Pendleton A.L."/>
            <person name="Watervoot N.F."/>
            <person name="Auber R.P."/>
            <person name="Gonzalez D.J."/>
            <person name="Wisecaver J.H."/>
            <person name="Moore B.S."/>
        </authorList>
    </citation>
    <scope>NUCLEOTIDE SEQUENCE [LARGE SCALE GENOMIC DNA]</scope>
    <source>
        <strain evidence="2 3">12B1</strain>
    </source>
</reference>
<feature type="signal peptide" evidence="1">
    <location>
        <begin position="1"/>
        <end position="19"/>
    </location>
</feature>